<dbReference type="AlphaFoldDB" id="A0AAV4PD13"/>
<keyword evidence="8" id="KW-1185">Reference proteome</keyword>
<proteinExistence type="predicted"/>
<organism evidence="7 8">
    <name type="scientific">Caerostris darwini</name>
    <dbReference type="NCBI Taxonomy" id="1538125"/>
    <lineage>
        <taxon>Eukaryota</taxon>
        <taxon>Metazoa</taxon>
        <taxon>Ecdysozoa</taxon>
        <taxon>Arthropoda</taxon>
        <taxon>Chelicerata</taxon>
        <taxon>Arachnida</taxon>
        <taxon>Araneae</taxon>
        <taxon>Araneomorphae</taxon>
        <taxon>Entelegynae</taxon>
        <taxon>Araneoidea</taxon>
        <taxon>Araneidae</taxon>
        <taxon>Caerostris</taxon>
    </lineage>
</organism>
<evidence type="ECO:0000256" key="1">
    <source>
        <dbReference type="ARBA" id="ARBA00004123"/>
    </source>
</evidence>
<dbReference type="GO" id="GO:0005524">
    <property type="term" value="F:ATP binding"/>
    <property type="evidence" value="ECO:0007669"/>
    <property type="project" value="InterPro"/>
</dbReference>
<dbReference type="InterPro" id="IPR013524">
    <property type="entry name" value="Runt_dom"/>
</dbReference>
<feature type="region of interest" description="Disordered" evidence="5">
    <location>
        <begin position="148"/>
        <end position="187"/>
    </location>
</feature>
<keyword evidence="2" id="KW-0805">Transcription regulation</keyword>
<dbReference type="PROSITE" id="PS51062">
    <property type="entry name" value="RUNT"/>
    <property type="match status" value="1"/>
</dbReference>
<comment type="subcellular location">
    <subcellularLocation>
        <location evidence="1">Nucleus</location>
    </subcellularLocation>
</comment>
<evidence type="ECO:0000256" key="4">
    <source>
        <dbReference type="ARBA" id="ARBA00023242"/>
    </source>
</evidence>
<evidence type="ECO:0000313" key="7">
    <source>
        <dbReference type="EMBL" id="GIX94470.1"/>
    </source>
</evidence>
<dbReference type="Proteomes" id="UP001054837">
    <property type="component" value="Unassembled WGS sequence"/>
</dbReference>
<keyword evidence="3" id="KW-0804">Transcription</keyword>
<dbReference type="SUPFAM" id="SSF49417">
    <property type="entry name" value="p53-like transcription factors"/>
    <property type="match status" value="1"/>
</dbReference>
<accession>A0AAV4PD13</accession>
<dbReference type="InterPro" id="IPR000040">
    <property type="entry name" value="AML1_Runt"/>
</dbReference>
<feature type="domain" description="Runt" evidence="6">
    <location>
        <begin position="30"/>
        <end position="158"/>
    </location>
</feature>
<dbReference type="GO" id="GO:0000981">
    <property type="term" value="F:DNA-binding transcription factor activity, RNA polymerase II-specific"/>
    <property type="evidence" value="ECO:0007669"/>
    <property type="project" value="TreeGrafter"/>
</dbReference>
<gene>
    <name evidence="7" type="primary">lz</name>
    <name evidence="7" type="ORF">CDAR_457471</name>
</gene>
<evidence type="ECO:0000259" key="6">
    <source>
        <dbReference type="PROSITE" id="PS51062"/>
    </source>
</evidence>
<feature type="compositionally biased region" description="Low complexity" evidence="5">
    <location>
        <begin position="169"/>
        <end position="183"/>
    </location>
</feature>
<evidence type="ECO:0000256" key="3">
    <source>
        <dbReference type="ARBA" id="ARBA00023163"/>
    </source>
</evidence>
<dbReference type="PRINTS" id="PR00967">
    <property type="entry name" value="ONCOGENEAML1"/>
</dbReference>
<evidence type="ECO:0000256" key="5">
    <source>
        <dbReference type="SAM" id="MobiDB-lite"/>
    </source>
</evidence>
<name>A0AAV4PD13_9ARAC</name>
<evidence type="ECO:0000256" key="2">
    <source>
        <dbReference type="ARBA" id="ARBA00023015"/>
    </source>
</evidence>
<dbReference type="GO" id="GO:0000978">
    <property type="term" value="F:RNA polymerase II cis-regulatory region sequence-specific DNA binding"/>
    <property type="evidence" value="ECO:0007669"/>
    <property type="project" value="TreeGrafter"/>
</dbReference>
<dbReference type="InterPro" id="IPR012346">
    <property type="entry name" value="p53/RUNT-type_TF_DNA-bd_sf"/>
</dbReference>
<dbReference type="Pfam" id="PF00853">
    <property type="entry name" value="Runt"/>
    <property type="match status" value="1"/>
</dbReference>
<comment type="caution">
    <text evidence="7">The sequence shown here is derived from an EMBL/GenBank/DDBJ whole genome shotgun (WGS) entry which is preliminary data.</text>
</comment>
<protein>
    <submittedName>
        <fullName evidence="7">Protein lozenge</fullName>
    </submittedName>
</protein>
<dbReference type="EMBL" id="BPLQ01002611">
    <property type="protein sequence ID" value="GIX94470.1"/>
    <property type="molecule type" value="Genomic_DNA"/>
</dbReference>
<dbReference type="InterPro" id="IPR008967">
    <property type="entry name" value="p53-like_TF_DNA-bd_sf"/>
</dbReference>
<dbReference type="PANTHER" id="PTHR11950">
    <property type="entry name" value="RUNT RELATED"/>
    <property type="match status" value="1"/>
</dbReference>
<dbReference type="PANTHER" id="PTHR11950:SF31">
    <property type="entry name" value="SEGMENTATION PROTEIN RUNT"/>
    <property type="match status" value="1"/>
</dbReference>
<sequence>MHLPAETVSTCGFGLMSSGDLGLPSTEKSLAAVGIEAGAGELVKTGSPCFVCTALPSHWRSNKTLPVAFRVVCLGDVPDGTVVTVRAGNDENFCGELRNSTATFKSGIAKFNDLRFVGRSGRGKSFNLTIHVATNPPQVATYNKAIKITVDGPREPRTKSRGPHLQMKSFSSPRSSRSPSSSPKVGHLNFQVSSEQPVPLALPESTWSDAFDCPKKDRQWNPVELPPKMPTVITSTSAHDAIVGSSMDTSSLSDIPWHAMPTPPYPQHLLPSSVPTSSFSTRPDDQLAPLVTTSVLTSSLFPPGPPHPSQQLMTDDYLGLYYESAPSLTKQPSQEFKLSKLDSDIFSEKHYQQSLPSTSNISTALHSDFKQPYMTTSTSSLLTPNFPGTIPIYASETQCTPSLYYPSPSVQPSSQELVMDSSESGTAALVSSSVLNRTAPPSTSVLPTYGSSTNFPTSSAGSSMQSFQLPCLELYGPNDPGFTPGPLTIAASVLSSSSSPSSNDISFGLDLLDSELRTPPVTTAITSLSPFSLSGTVSMHREQSFVPMMQDQVPICTSTNIYDCSVPVSTSAPTTSSIVQSDVWRPY</sequence>
<reference evidence="7 8" key="1">
    <citation type="submission" date="2021-06" db="EMBL/GenBank/DDBJ databases">
        <title>Caerostris darwini draft genome.</title>
        <authorList>
            <person name="Kono N."/>
            <person name="Arakawa K."/>
        </authorList>
    </citation>
    <scope>NUCLEOTIDE SEQUENCE [LARGE SCALE GENOMIC DNA]</scope>
</reference>
<keyword evidence="4" id="KW-0539">Nucleus</keyword>
<dbReference type="Gene3D" id="2.60.40.720">
    <property type="match status" value="1"/>
</dbReference>
<dbReference type="GO" id="GO:0005634">
    <property type="term" value="C:nucleus"/>
    <property type="evidence" value="ECO:0007669"/>
    <property type="project" value="UniProtKB-SubCell"/>
</dbReference>
<evidence type="ECO:0000313" key="8">
    <source>
        <dbReference type="Proteomes" id="UP001054837"/>
    </source>
</evidence>